<protein>
    <submittedName>
        <fullName evidence="8">Rieske iron-sulfur protein</fullName>
    </submittedName>
</protein>
<keyword evidence="2" id="KW-0479">Metal-binding</keyword>
<keyword evidence="3" id="KW-0408">Iron</keyword>
<keyword evidence="4" id="KW-0411">Iron-sulfur</keyword>
<dbReference type="PRINTS" id="PR00162">
    <property type="entry name" value="RIESKE"/>
</dbReference>
<proteinExistence type="predicted"/>
<keyword evidence="5" id="KW-1015">Disulfide bond</keyword>
<dbReference type="EMBL" id="JAZHRV010000001">
    <property type="protein sequence ID" value="MEH2556471.1"/>
    <property type="molecule type" value="Genomic_DNA"/>
</dbReference>
<gene>
    <name evidence="8" type="ORF">V1286_004000</name>
</gene>
<dbReference type="Pfam" id="PF00355">
    <property type="entry name" value="Rieske"/>
    <property type="match status" value="1"/>
</dbReference>
<dbReference type="InterPro" id="IPR036922">
    <property type="entry name" value="Rieske_2Fe-2S_sf"/>
</dbReference>
<evidence type="ECO:0000256" key="5">
    <source>
        <dbReference type="ARBA" id="ARBA00023157"/>
    </source>
</evidence>
<name>A0ABU8BD41_9BRAD</name>
<dbReference type="PROSITE" id="PS51296">
    <property type="entry name" value="RIESKE"/>
    <property type="match status" value="1"/>
</dbReference>
<dbReference type="SUPFAM" id="SSF50022">
    <property type="entry name" value="ISP domain"/>
    <property type="match status" value="1"/>
</dbReference>
<dbReference type="InterPro" id="IPR005805">
    <property type="entry name" value="Rieske_Fe-S_prot_C"/>
</dbReference>
<dbReference type="InterPro" id="IPR014349">
    <property type="entry name" value="Rieske_Fe-S_prot"/>
</dbReference>
<comment type="cofactor">
    <cofactor evidence="6">
        <name>[2Fe-2S] cluster</name>
        <dbReference type="ChEBI" id="CHEBI:190135"/>
    </cofactor>
</comment>
<evidence type="ECO:0000256" key="4">
    <source>
        <dbReference type="ARBA" id="ARBA00023014"/>
    </source>
</evidence>
<organism evidence="8 9">
    <name type="scientific">Bradyrhizobium algeriense</name>
    <dbReference type="NCBI Taxonomy" id="634784"/>
    <lineage>
        <taxon>Bacteria</taxon>
        <taxon>Pseudomonadati</taxon>
        <taxon>Pseudomonadota</taxon>
        <taxon>Alphaproteobacteria</taxon>
        <taxon>Hyphomicrobiales</taxon>
        <taxon>Nitrobacteraceae</taxon>
        <taxon>Bradyrhizobium</taxon>
    </lineage>
</organism>
<evidence type="ECO:0000256" key="6">
    <source>
        <dbReference type="ARBA" id="ARBA00034078"/>
    </source>
</evidence>
<accession>A0ABU8BD41</accession>
<keyword evidence="1" id="KW-0001">2Fe-2S</keyword>
<dbReference type="Proteomes" id="UP001364224">
    <property type="component" value="Unassembled WGS sequence"/>
</dbReference>
<reference evidence="8 9" key="1">
    <citation type="submission" date="2024-02" db="EMBL/GenBank/DDBJ databases">
        <title>Adaptive strategies in a cosmopolitan and abundant soil bacterium.</title>
        <authorList>
            <person name="Carini P."/>
        </authorList>
    </citation>
    <scope>NUCLEOTIDE SEQUENCE [LARGE SCALE GENOMIC DNA]</scope>
    <source>
        <strain evidence="8 9">AZCC 1608</strain>
    </source>
</reference>
<keyword evidence="9" id="KW-1185">Reference proteome</keyword>
<evidence type="ECO:0000259" key="7">
    <source>
        <dbReference type="PROSITE" id="PS51296"/>
    </source>
</evidence>
<dbReference type="InterPro" id="IPR017941">
    <property type="entry name" value="Rieske_2Fe-2S"/>
</dbReference>
<dbReference type="Gene3D" id="2.102.10.10">
    <property type="entry name" value="Rieske [2Fe-2S] iron-sulphur domain"/>
    <property type="match status" value="1"/>
</dbReference>
<sequence length="258" mass="27624">MRWTLTIAGFSWNRRCNRKGNCAKDKFVGRHFFDRLPPSVCVMCKSDQPTTSITSTDAELATAMCQDPTRRALILTALATGACLASPQSSIAEEDSPGSNERPQKADVLVFAEGDHAGEVIKPQDLKTGGPPVRAWPKDPKTSVVRKGSRLNEVLVVRLDPAELDEETRSRAAGGIVAYSAICVHTGCPITAWVKAAGGDKDVFKCVCHNSEFDPRQSAQVVFGPAPRRLPALPLAADDGPLTVAATFVGKVGAQQAR</sequence>
<evidence type="ECO:0000256" key="1">
    <source>
        <dbReference type="ARBA" id="ARBA00022714"/>
    </source>
</evidence>
<evidence type="ECO:0000256" key="3">
    <source>
        <dbReference type="ARBA" id="ARBA00023004"/>
    </source>
</evidence>
<dbReference type="PANTHER" id="PTHR10134">
    <property type="entry name" value="CYTOCHROME B-C1 COMPLEX SUBUNIT RIESKE, MITOCHONDRIAL"/>
    <property type="match status" value="1"/>
</dbReference>
<evidence type="ECO:0000313" key="8">
    <source>
        <dbReference type="EMBL" id="MEH2556471.1"/>
    </source>
</evidence>
<comment type="caution">
    <text evidence="8">The sequence shown here is derived from an EMBL/GenBank/DDBJ whole genome shotgun (WGS) entry which is preliminary data.</text>
</comment>
<evidence type="ECO:0000256" key="2">
    <source>
        <dbReference type="ARBA" id="ARBA00022723"/>
    </source>
</evidence>
<evidence type="ECO:0000313" key="9">
    <source>
        <dbReference type="Proteomes" id="UP001364224"/>
    </source>
</evidence>
<feature type="domain" description="Rieske" evidence="7">
    <location>
        <begin position="151"/>
        <end position="244"/>
    </location>
</feature>